<feature type="transmembrane region" description="Helical" evidence="1">
    <location>
        <begin position="193"/>
        <end position="211"/>
    </location>
</feature>
<evidence type="ECO:0000313" key="2">
    <source>
        <dbReference type="EMBL" id="CAD7660367.1"/>
    </source>
</evidence>
<dbReference type="EMBL" id="CAJPVJ010020027">
    <property type="protein sequence ID" value="CAG2177505.1"/>
    <property type="molecule type" value="Genomic_DNA"/>
</dbReference>
<feature type="transmembrane region" description="Helical" evidence="1">
    <location>
        <begin position="91"/>
        <end position="113"/>
    </location>
</feature>
<protein>
    <submittedName>
        <fullName evidence="2">Uncharacterized protein</fullName>
    </submittedName>
</protein>
<keyword evidence="1" id="KW-1133">Transmembrane helix</keyword>
<gene>
    <name evidence="2" type="ORF">ONB1V03_LOCUS16937</name>
</gene>
<dbReference type="Proteomes" id="UP000728032">
    <property type="component" value="Unassembled WGS sequence"/>
</dbReference>
<evidence type="ECO:0000256" key="1">
    <source>
        <dbReference type="SAM" id="Phobius"/>
    </source>
</evidence>
<proteinExistence type="predicted"/>
<keyword evidence="1" id="KW-0812">Transmembrane</keyword>
<feature type="transmembrane region" description="Helical" evidence="1">
    <location>
        <begin position="161"/>
        <end position="181"/>
    </location>
</feature>
<sequence>MGHIMFMVIEFYTFYSNGFVAQMSAHDLVPTNNLFNGFLKTNSVANLLHVKPYHYGTSYLNGLLLGYLMETTSDVRQIYDNIYVKTCVKPLALFWVLITSATFVKTTLFGHFAPVFTAFEYSVSGFLQSLLICYALVWLSVHNTSPINRFLSLSLWKTLRLTQTTVYLFHLIIALILFPIIPKRLLILNAANMVNVLSIWVLFIIVVYMMCMPLTMAIDMPLTAFTQNLLNSVLPSKHGKRVQQKVK</sequence>
<keyword evidence="1" id="KW-0472">Membrane</keyword>
<organism evidence="2">
    <name type="scientific">Oppiella nova</name>
    <dbReference type="NCBI Taxonomy" id="334625"/>
    <lineage>
        <taxon>Eukaryota</taxon>
        <taxon>Metazoa</taxon>
        <taxon>Ecdysozoa</taxon>
        <taxon>Arthropoda</taxon>
        <taxon>Chelicerata</taxon>
        <taxon>Arachnida</taxon>
        <taxon>Acari</taxon>
        <taxon>Acariformes</taxon>
        <taxon>Sarcoptiformes</taxon>
        <taxon>Oribatida</taxon>
        <taxon>Brachypylina</taxon>
        <taxon>Oppioidea</taxon>
        <taxon>Oppiidae</taxon>
        <taxon>Oppiella</taxon>
    </lineage>
</organism>
<reference evidence="2" key="1">
    <citation type="submission" date="2020-11" db="EMBL/GenBank/DDBJ databases">
        <authorList>
            <person name="Tran Van P."/>
        </authorList>
    </citation>
    <scope>NUCLEOTIDE SEQUENCE</scope>
</reference>
<feature type="transmembrane region" description="Helical" evidence="1">
    <location>
        <begin position="119"/>
        <end position="141"/>
    </location>
</feature>
<dbReference type="EMBL" id="OC934852">
    <property type="protein sequence ID" value="CAD7660367.1"/>
    <property type="molecule type" value="Genomic_DNA"/>
</dbReference>
<keyword evidence="3" id="KW-1185">Reference proteome</keyword>
<name>A0A7R9MHT4_9ACAR</name>
<dbReference type="AlphaFoldDB" id="A0A7R9MHT4"/>
<accession>A0A7R9MHT4</accession>
<evidence type="ECO:0000313" key="3">
    <source>
        <dbReference type="Proteomes" id="UP000728032"/>
    </source>
</evidence>